<keyword evidence="4 9" id="KW-0436">Ligase</keyword>
<dbReference type="FunFam" id="3.40.50.620:FF:000013">
    <property type="entry name" value="Pantothenate synthetase"/>
    <property type="match status" value="1"/>
</dbReference>
<dbReference type="Pfam" id="PF02569">
    <property type="entry name" value="Pantoate_ligase"/>
    <property type="match status" value="1"/>
</dbReference>
<comment type="similarity">
    <text evidence="2 9">Belongs to the pantothenate synthetase family.</text>
</comment>
<feature type="binding site" evidence="9">
    <location>
        <begin position="185"/>
        <end position="188"/>
    </location>
    <ligand>
        <name>ATP</name>
        <dbReference type="ChEBI" id="CHEBI:30616"/>
    </ligand>
</feature>
<comment type="subunit">
    <text evidence="9">Homodimer.</text>
</comment>
<dbReference type="Gene3D" id="3.40.50.620">
    <property type="entry name" value="HUPs"/>
    <property type="match status" value="1"/>
</dbReference>
<dbReference type="InterPro" id="IPR042176">
    <property type="entry name" value="Pantoate_ligase_C"/>
</dbReference>
<feature type="binding site" evidence="9">
    <location>
        <position position="154"/>
    </location>
    <ligand>
        <name>(R)-pantoate</name>
        <dbReference type="ChEBI" id="CHEBI:15980"/>
    </ligand>
</feature>
<keyword evidence="7 9" id="KW-0067">ATP-binding</keyword>
<gene>
    <name evidence="9" type="primary">panC</name>
    <name evidence="10" type="ORF">SAMN05216179_2409</name>
</gene>
<dbReference type="GO" id="GO:0005524">
    <property type="term" value="F:ATP binding"/>
    <property type="evidence" value="ECO:0007669"/>
    <property type="project" value="UniProtKB-KW"/>
</dbReference>
<evidence type="ECO:0000313" key="10">
    <source>
        <dbReference type="EMBL" id="SHN19276.1"/>
    </source>
</evidence>
<dbReference type="HAMAP" id="MF_00158">
    <property type="entry name" value="PanC"/>
    <property type="match status" value="1"/>
</dbReference>
<evidence type="ECO:0000313" key="11">
    <source>
        <dbReference type="Proteomes" id="UP000184184"/>
    </source>
</evidence>
<dbReference type="PANTHER" id="PTHR21299">
    <property type="entry name" value="CYTIDYLATE KINASE/PANTOATE-BETA-ALANINE LIGASE"/>
    <property type="match status" value="1"/>
</dbReference>
<sequence length="291" mass="33118">MVKVIRTINELTNITNQLKQANETIGFVPTMGYLHEGHTTLMEECKKYADTLIVSIFVNPLQFGPNEDFERYPRDEKRDQTIAMEHDVDYLFMPSVDEMYPGNDIITLHVTDRVDVLCGKSRPNHFDGVVTVLTKLFHLTRADYVCFGLKDAQQVAVVKGLIDSFNFTLKIIAVPTVREMDGLAKSSRNVYLSDKERHEATYLFKALKEAKQLMIDGEKNPVMIKEKVKKYIKHHTNGEIDYVDILTFPSLDTVETIDQQIIIAVAVQFTKARLIDNIIVDHSGTVPNAII</sequence>
<evidence type="ECO:0000256" key="9">
    <source>
        <dbReference type="HAMAP-Rule" id="MF_00158"/>
    </source>
</evidence>
<dbReference type="CDD" id="cd00560">
    <property type="entry name" value="PanC"/>
    <property type="match status" value="1"/>
</dbReference>
<dbReference type="GO" id="GO:0015940">
    <property type="term" value="P:pantothenate biosynthetic process"/>
    <property type="evidence" value="ECO:0007669"/>
    <property type="project" value="UniProtKB-UniRule"/>
</dbReference>
<evidence type="ECO:0000256" key="1">
    <source>
        <dbReference type="ARBA" id="ARBA00004990"/>
    </source>
</evidence>
<dbReference type="SUPFAM" id="SSF52374">
    <property type="entry name" value="Nucleotidylyl transferase"/>
    <property type="match status" value="1"/>
</dbReference>
<comment type="pathway">
    <text evidence="1 9">Cofactor biosynthesis; (R)-pantothenate biosynthesis; (R)-pantothenate from (R)-pantoate and beta-alanine: step 1/1.</text>
</comment>
<dbReference type="Gene3D" id="3.30.1300.10">
    <property type="entry name" value="Pantoate-beta-alanine ligase, C-terminal domain"/>
    <property type="match status" value="1"/>
</dbReference>
<comment type="function">
    <text evidence="9">Catalyzes the condensation of pantoate with beta-alanine in an ATP-dependent reaction via a pantoyl-adenylate intermediate.</text>
</comment>
<evidence type="ECO:0000256" key="5">
    <source>
        <dbReference type="ARBA" id="ARBA00022655"/>
    </source>
</evidence>
<accession>A0A1M7PPS3</accession>
<feature type="binding site" evidence="9">
    <location>
        <position position="177"/>
    </location>
    <ligand>
        <name>ATP</name>
        <dbReference type="ChEBI" id="CHEBI:30616"/>
    </ligand>
</feature>
<dbReference type="PANTHER" id="PTHR21299:SF1">
    <property type="entry name" value="PANTOATE--BETA-ALANINE LIGASE"/>
    <property type="match status" value="1"/>
</dbReference>
<dbReference type="NCBIfam" id="TIGR00125">
    <property type="entry name" value="cyt_tran_rel"/>
    <property type="match status" value="1"/>
</dbReference>
<feature type="binding site" evidence="9">
    <location>
        <begin position="31"/>
        <end position="38"/>
    </location>
    <ligand>
        <name>ATP</name>
        <dbReference type="ChEBI" id="CHEBI:30616"/>
    </ligand>
</feature>
<evidence type="ECO:0000256" key="6">
    <source>
        <dbReference type="ARBA" id="ARBA00022741"/>
    </source>
</evidence>
<keyword evidence="5 9" id="KW-0566">Pantothenate biosynthesis</keyword>
<keyword evidence="11" id="KW-1185">Reference proteome</keyword>
<dbReference type="AlphaFoldDB" id="A0A1M7PPS3"/>
<proteinExistence type="inferred from homology"/>
<dbReference type="InterPro" id="IPR004821">
    <property type="entry name" value="Cyt_trans-like"/>
</dbReference>
<dbReference type="UniPathway" id="UPA00028">
    <property type="reaction ID" value="UER00005"/>
</dbReference>
<dbReference type="Proteomes" id="UP000184184">
    <property type="component" value="Unassembled WGS sequence"/>
</dbReference>
<evidence type="ECO:0000256" key="2">
    <source>
        <dbReference type="ARBA" id="ARBA00009256"/>
    </source>
</evidence>
<evidence type="ECO:0000256" key="7">
    <source>
        <dbReference type="ARBA" id="ARBA00022840"/>
    </source>
</evidence>
<comment type="subcellular location">
    <subcellularLocation>
        <location evidence="9">Cytoplasm</location>
    </subcellularLocation>
</comment>
<keyword evidence="3 9" id="KW-0963">Cytoplasm</keyword>
<comment type="catalytic activity">
    <reaction evidence="8 9">
        <text>(R)-pantoate + beta-alanine + ATP = (R)-pantothenate + AMP + diphosphate + H(+)</text>
        <dbReference type="Rhea" id="RHEA:10912"/>
        <dbReference type="ChEBI" id="CHEBI:15378"/>
        <dbReference type="ChEBI" id="CHEBI:15980"/>
        <dbReference type="ChEBI" id="CHEBI:29032"/>
        <dbReference type="ChEBI" id="CHEBI:30616"/>
        <dbReference type="ChEBI" id="CHEBI:33019"/>
        <dbReference type="ChEBI" id="CHEBI:57966"/>
        <dbReference type="ChEBI" id="CHEBI:456215"/>
        <dbReference type="EC" id="6.3.2.1"/>
    </reaction>
</comment>
<reference evidence="10 11" key="1">
    <citation type="submission" date="2016-11" db="EMBL/GenBank/DDBJ databases">
        <authorList>
            <person name="Jaros S."/>
            <person name="Januszkiewicz K."/>
            <person name="Wedrychowicz H."/>
        </authorList>
    </citation>
    <scope>NUCLEOTIDE SEQUENCE [LARGE SCALE GENOMIC DNA]</scope>
    <source>
        <strain evidence="10 11">CGMCC 1.10681</strain>
    </source>
</reference>
<comment type="miscellaneous">
    <text evidence="9">The reaction proceeds by a bi uni uni bi ping pong mechanism.</text>
</comment>
<evidence type="ECO:0000256" key="4">
    <source>
        <dbReference type="ARBA" id="ARBA00022598"/>
    </source>
</evidence>
<dbReference type="InterPro" id="IPR014729">
    <property type="entry name" value="Rossmann-like_a/b/a_fold"/>
</dbReference>
<feature type="binding site" evidence="9">
    <location>
        <position position="62"/>
    </location>
    <ligand>
        <name>(R)-pantoate</name>
        <dbReference type="ChEBI" id="CHEBI:15980"/>
    </ligand>
</feature>
<organism evidence="10 11">
    <name type="scientific">Gracilibacillus kekensis</name>
    <dbReference type="NCBI Taxonomy" id="1027249"/>
    <lineage>
        <taxon>Bacteria</taxon>
        <taxon>Bacillati</taxon>
        <taxon>Bacillota</taxon>
        <taxon>Bacilli</taxon>
        <taxon>Bacillales</taxon>
        <taxon>Bacillaceae</taxon>
        <taxon>Gracilibacillus</taxon>
    </lineage>
</organism>
<dbReference type="FunFam" id="3.30.1300.10:FF:000001">
    <property type="entry name" value="Pantothenate synthetase"/>
    <property type="match status" value="1"/>
</dbReference>
<name>A0A1M7PPS3_9BACI</name>
<dbReference type="GO" id="GO:0005829">
    <property type="term" value="C:cytosol"/>
    <property type="evidence" value="ECO:0007669"/>
    <property type="project" value="TreeGrafter"/>
</dbReference>
<feature type="binding site" evidence="9">
    <location>
        <begin position="148"/>
        <end position="151"/>
    </location>
    <ligand>
        <name>ATP</name>
        <dbReference type="ChEBI" id="CHEBI:30616"/>
    </ligand>
</feature>
<protein>
    <recommendedName>
        <fullName evidence="9">Pantothenate synthetase</fullName>
        <shortName evidence="9">PS</shortName>
        <ecNumber evidence="9">6.3.2.1</ecNumber>
    </recommendedName>
    <alternativeName>
        <fullName evidence="9">Pantoate--beta-alanine ligase</fullName>
    </alternativeName>
    <alternativeName>
        <fullName evidence="9">Pantoate-activating enzyme</fullName>
    </alternativeName>
</protein>
<dbReference type="NCBIfam" id="TIGR00018">
    <property type="entry name" value="panC"/>
    <property type="match status" value="1"/>
</dbReference>
<dbReference type="EC" id="6.3.2.1" evidence="9"/>
<dbReference type="GO" id="GO:0004592">
    <property type="term" value="F:pantoate-beta-alanine ligase activity"/>
    <property type="evidence" value="ECO:0007669"/>
    <property type="project" value="UniProtKB-UniRule"/>
</dbReference>
<dbReference type="STRING" id="1027249.SAMN05216179_2409"/>
<keyword evidence="6 9" id="KW-0547">Nucleotide-binding</keyword>
<feature type="binding site" evidence="9">
    <location>
        <position position="62"/>
    </location>
    <ligand>
        <name>beta-alanine</name>
        <dbReference type="ChEBI" id="CHEBI:57966"/>
    </ligand>
</feature>
<evidence type="ECO:0000256" key="3">
    <source>
        <dbReference type="ARBA" id="ARBA00022490"/>
    </source>
</evidence>
<dbReference type="EMBL" id="FRCZ01000004">
    <property type="protein sequence ID" value="SHN19276.1"/>
    <property type="molecule type" value="Genomic_DNA"/>
</dbReference>
<dbReference type="InterPro" id="IPR003721">
    <property type="entry name" value="Pantoate_ligase"/>
</dbReference>
<evidence type="ECO:0000256" key="8">
    <source>
        <dbReference type="ARBA" id="ARBA00048258"/>
    </source>
</evidence>
<feature type="active site" description="Proton donor" evidence="9">
    <location>
        <position position="38"/>
    </location>
</feature>